<feature type="domain" description="Gliding motility-associated protein GldM N-terminal" evidence="2">
    <location>
        <begin position="31"/>
        <end position="224"/>
    </location>
</feature>
<dbReference type="InterPro" id="IPR048405">
    <property type="entry name" value="GldM_Ig-like-1"/>
</dbReference>
<feature type="domain" description="Gliding motility-associated protein GldM C-terminal" evidence="1">
    <location>
        <begin position="415"/>
        <end position="518"/>
    </location>
</feature>
<evidence type="ECO:0000313" key="6">
    <source>
        <dbReference type="Proteomes" id="UP000175968"/>
    </source>
</evidence>
<accession>A0AAC9I2Z6</accession>
<dbReference type="InterPro" id="IPR019859">
    <property type="entry name" value="Motility-assoc_prot_GldM"/>
</dbReference>
<dbReference type="Pfam" id="PF21601">
    <property type="entry name" value="GldM_2nd"/>
    <property type="match status" value="1"/>
</dbReference>
<name>A0AAC9I2Z6_9FLAO</name>
<reference evidence="5 6" key="1">
    <citation type="submission" date="2016-10" db="EMBL/GenBank/DDBJ databases">
        <title>Flavobacterium gilvum sp. nov., isolated from stream water.</title>
        <authorList>
            <person name="Shin S.-K."/>
            <person name="Cho Y.-J."/>
            <person name="Yi H."/>
        </authorList>
    </citation>
    <scope>NUCLEOTIDE SEQUENCE [LARGE SCALE GENOMIC DNA]</scope>
    <source>
        <strain evidence="5 6">EM1308</strain>
    </source>
</reference>
<evidence type="ECO:0000259" key="3">
    <source>
        <dbReference type="Pfam" id="PF21601"/>
    </source>
</evidence>
<dbReference type="AlphaFoldDB" id="A0AAC9I2Z6"/>
<dbReference type="InterPro" id="IPR022719">
    <property type="entry name" value="Motility-assoc_prot_GldM_C"/>
</dbReference>
<dbReference type="Pfam" id="PF12080">
    <property type="entry name" value="GldM_4th"/>
    <property type="match status" value="1"/>
</dbReference>
<dbReference type="KEGG" id="fgl:EM308_07240"/>
<evidence type="ECO:0000259" key="1">
    <source>
        <dbReference type="Pfam" id="PF12080"/>
    </source>
</evidence>
<organism evidence="5 6">
    <name type="scientific">Flavobacterium gilvum</name>
    <dbReference type="NCBI Taxonomy" id="1492737"/>
    <lineage>
        <taxon>Bacteria</taxon>
        <taxon>Pseudomonadati</taxon>
        <taxon>Bacteroidota</taxon>
        <taxon>Flavobacteriia</taxon>
        <taxon>Flavobacteriales</taxon>
        <taxon>Flavobacteriaceae</taxon>
        <taxon>Flavobacterium</taxon>
    </lineage>
</organism>
<feature type="domain" description="Gliding motility-associated protein GldM second immunoglobulin-like" evidence="4">
    <location>
        <begin position="332"/>
        <end position="412"/>
    </location>
</feature>
<keyword evidence="6" id="KW-1185">Reference proteome</keyword>
<dbReference type="RefSeq" id="WP_035636843.1">
    <property type="nucleotide sequence ID" value="NZ_CP017479.1"/>
</dbReference>
<dbReference type="Pfam" id="PF12081">
    <property type="entry name" value="GldM_1st"/>
    <property type="match status" value="1"/>
</dbReference>
<dbReference type="Proteomes" id="UP000175968">
    <property type="component" value="Chromosome"/>
</dbReference>
<evidence type="ECO:0000259" key="2">
    <source>
        <dbReference type="Pfam" id="PF12081"/>
    </source>
</evidence>
<dbReference type="InterPro" id="IPR048406">
    <property type="entry name" value="GldM_Ig-like-2"/>
</dbReference>
<feature type="domain" description="Gliding motility-associated protein GldM first immunoglobulin-like" evidence="3">
    <location>
        <begin position="229"/>
        <end position="328"/>
    </location>
</feature>
<gene>
    <name evidence="5" type="ORF">EM308_07240</name>
</gene>
<dbReference type="EMBL" id="CP017479">
    <property type="protein sequence ID" value="AOW09319.1"/>
    <property type="molecule type" value="Genomic_DNA"/>
</dbReference>
<protein>
    <submittedName>
        <fullName evidence="5">Gliding motility protein GldM</fullName>
    </submittedName>
</protein>
<dbReference type="Pfam" id="PF21602">
    <property type="entry name" value="GldM_3rd"/>
    <property type="match status" value="1"/>
</dbReference>
<evidence type="ECO:0000259" key="4">
    <source>
        <dbReference type="Pfam" id="PF21602"/>
    </source>
</evidence>
<sequence length="519" mass="55554">MAGGKLTPRQKMINLMYLVFIAMLALNMSKEVLSAFGLINERFETANSLALTTNESILADLDVKAQDKPEQYKVPSEIGKKVNAATSTFYKYVESLKVDLTKDVKREENGKLPYETMDNSSKLDESWFSGDGLSAKGKEVVVAVENYKAAIKSAIGSDPKFKDIATEFNTKFNTGDVVDKEGIKKNNLDYNFKHFPLIASVAKLTTIQNDINTIENQILSRLTGSTAVAAASMKNYKAIVIPEKSAFFAGEAVKGRIVLGRYDKSTVPTKVVVNGSNINLSSSLHDGQVDFSFGAGNVGEHDIKGTFTFMEDGKPVPIPVEGNYVVVPKPNSATISADKMNVVYRGVINPMTISFAGISPDKVSASAPGLSSAGKAGTYNMNPGQGSEVVINVTGTLPDGSKVSDKKAFRIKGIPAPVGAIAGDMGIVKGAKSRLEVSQVSAKLPDFDFNVNLIVVGFTFKVTGQAAVIVSGDRVNAQCKTAMARATRGDQITISDIKTKLVGSDIMLSRTAPVIFEIQ</sequence>
<evidence type="ECO:0000313" key="5">
    <source>
        <dbReference type="EMBL" id="AOW09319.1"/>
    </source>
</evidence>
<proteinExistence type="predicted"/>
<dbReference type="NCBIfam" id="TIGR03517">
    <property type="entry name" value="GldM_gliding"/>
    <property type="match status" value="1"/>
</dbReference>
<dbReference type="InterPro" id="IPR022720">
    <property type="entry name" value="Motility-assoc_prot_GldM_N"/>
</dbReference>